<name>A0A8H8TUP1_9HELO</name>
<feature type="domain" description="VHS" evidence="3">
    <location>
        <begin position="81"/>
        <end position="210"/>
    </location>
</feature>
<dbReference type="GO" id="GO:0030479">
    <property type="term" value="C:actin cortical patch"/>
    <property type="evidence" value="ECO:0007669"/>
    <property type="project" value="TreeGrafter"/>
</dbReference>
<dbReference type="GO" id="GO:0007034">
    <property type="term" value="P:vacuolar transport"/>
    <property type="evidence" value="ECO:0007669"/>
    <property type="project" value="UniProtKB-ARBA"/>
</dbReference>
<dbReference type="Pfam" id="PF00790">
    <property type="entry name" value="VHS"/>
    <property type="match status" value="1"/>
</dbReference>
<dbReference type="PANTHER" id="PTHR47789">
    <property type="entry name" value="LAS SEVENTEEN-BINDING PROTEIN 5"/>
    <property type="match status" value="1"/>
</dbReference>
<feature type="compositionally biased region" description="Pro residues" evidence="2">
    <location>
        <begin position="233"/>
        <end position="242"/>
    </location>
</feature>
<sequence length="489" mass="54961">MIAYCPHNLDVRLRRPIQSKLACRTKEEIRVRGAGLGSDDVETPALNSRTDELFNRVAKLTLRCIHQKKPYSAVTVSVENLTSEQYEDDDFSGIPDLVEAIKLQATGPAEAARAIRKKLKYGNVHRQIRALTLLDGLIQNAGARFQLTFADEMLLERLRVCGTSDLSDPLVRDKCKELFRSWAAEYKNVRGLERIAALYKELPRRKRVVTQDQSKVLRETEQNPFEDDEDEVPPPAPAPAPVSAPEHSRHTSVSQVGQSNRNPVSFFSPSAPVTAYKKAAKKEKDRKSGKKKSKPFNLEAEKETMKSCIAESSVASTNLLNALRLINREKEQISENQAAVQHFEICKLLRRKILRYCDQIQHVEAEQWLGALLHANDELVTALMTFEQLDRSIDADSDSDDELAEQANIYNKVTSAKGKESDVSQQFAGLQIDRKGSSPEQRPPPPPRPAQPPPAADEGDDYPSEDEDDPFADRNELDTPATEKDEPRW</sequence>
<dbReference type="CDD" id="cd16980">
    <property type="entry name" value="VHS_Lsb5"/>
    <property type="match status" value="1"/>
</dbReference>
<dbReference type="AlphaFoldDB" id="A0A8H8TUP1"/>
<organism evidence="4 5">
    <name type="scientific">Lachnellula hyalina</name>
    <dbReference type="NCBI Taxonomy" id="1316788"/>
    <lineage>
        <taxon>Eukaryota</taxon>
        <taxon>Fungi</taxon>
        <taxon>Dikarya</taxon>
        <taxon>Ascomycota</taxon>
        <taxon>Pezizomycotina</taxon>
        <taxon>Leotiomycetes</taxon>
        <taxon>Helotiales</taxon>
        <taxon>Lachnaceae</taxon>
        <taxon>Lachnellula</taxon>
    </lineage>
</organism>
<dbReference type="SUPFAM" id="SSF89009">
    <property type="entry name" value="GAT-like domain"/>
    <property type="match status" value="1"/>
</dbReference>
<dbReference type="PANTHER" id="PTHR47789:SF1">
    <property type="entry name" value="LAS SEVENTEEN-BINDING PROTEIN 5"/>
    <property type="match status" value="1"/>
</dbReference>
<dbReference type="GO" id="GO:0043130">
    <property type="term" value="F:ubiquitin binding"/>
    <property type="evidence" value="ECO:0007669"/>
    <property type="project" value="InterPro"/>
</dbReference>
<feature type="region of interest" description="Disordered" evidence="2">
    <location>
        <begin position="416"/>
        <end position="489"/>
    </location>
</feature>
<dbReference type="InterPro" id="IPR002014">
    <property type="entry name" value="VHS_dom"/>
</dbReference>
<feature type="compositionally biased region" description="Acidic residues" evidence="2">
    <location>
        <begin position="457"/>
        <end position="470"/>
    </location>
</feature>
<dbReference type="GeneID" id="41989159"/>
<evidence type="ECO:0000256" key="2">
    <source>
        <dbReference type="SAM" id="MobiDB-lite"/>
    </source>
</evidence>
<dbReference type="InterPro" id="IPR038425">
    <property type="entry name" value="GAT_sf"/>
</dbReference>
<proteinExistence type="predicted"/>
<evidence type="ECO:0000313" key="4">
    <source>
        <dbReference type="EMBL" id="TVY22482.1"/>
    </source>
</evidence>
<protein>
    <submittedName>
        <fullName evidence="4">Protein lsb5</fullName>
    </submittedName>
</protein>
<dbReference type="Gene3D" id="1.20.58.160">
    <property type="match status" value="1"/>
</dbReference>
<feature type="region of interest" description="Disordered" evidence="2">
    <location>
        <begin position="209"/>
        <end position="298"/>
    </location>
</feature>
<dbReference type="CDD" id="cd14232">
    <property type="entry name" value="GAT_LSB5"/>
    <property type="match status" value="1"/>
</dbReference>
<dbReference type="SMART" id="SM00288">
    <property type="entry name" value="VHS"/>
    <property type="match status" value="1"/>
</dbReference>
<evidence type="ECO:0000256" key="1">
    <source>
        <dbReference type="ARBA" id="ARBA00011446"/>
    </source>
</evidence>
<evidence type="ECO:0000259" key="3">
    <source>
        <dbReference type="PROSITE" id="PS50179"/>
    </source>
</evidence>
<accession>A0A8H8TUP1</accession>
<dbReference type="SUPFAM" id="SSF48464">
    <property type="entry name" value="ENTH/VHS domain"/>
    <property type="match status" value="1"/>
</dbReference>
<dbReference type="GO" id="GO:0035091">
    <property type="term" value="F:phosphatidylinositol binding"/>
    <property type="evidence" value="ECO:0007669"/>
    <property type="project" value="InterPro"/>
</dbReference>
<gene>
    <name evidence="4" type="primary">lsb5</name>
    <name evidence="4" type="ORF">LHYA1_G008961</name>
</gene>
<comment type="subunit">
    <text evidence="1">Component of the ESCRT-0 complex composed of HSE1 and VPS27.</text>
</comment>
<dbReference type="EMBL" id="QGMH01000263">
    <property type="protein sequence ID" value="TVY22482.1"/>
    <property type="molecule type" value="Genomic_DNA"/>
</dbReference>
<dbReference type="GO" id="GO:0006897">
    <property type="term" value="P:endocytosis"/>
    <property type="evidence" value="ECO:0007669"/>
    <property type="project" value="InterPro"/>
</dbReference>
<dbReference type="InterPro" id="IPR044103">
    <property type="entry name" value="GAT_LSB5"/>
</dbReference>
<dbReference type="InterPro" id="IPR045007">
    <property type="entry name" value="LSB5"/>
</dbReference>
<feature type="compositionally biased region" description="Pro residues" evidence="2">
    <location>
        <begin position="441"/>
        <end position="455"/>
    </location>
</feature>
<dbReference type="OrthoDB" id="10068368at2759"/>
<comment type="caution">
    <text evidence="4">The sequence shown here is derived from an EMBL/GenBank/DDBJ whole genome shotgun (WGS) entry which is preliminary data.</text>
</comment>
<evidence type="ECO:0000313" key="5">
    <source>
        <dbReference type="Proteomes" id="UP000431533"/>
    </source>
</evidence>
<dbReference type="Proteomes" id="UP000431533">
    <property type="component" value="Unassembled WGS sequence"/>
</dbReference>
<dbReference type="GO" id="GO:0051666">
    <property type="term" value="P:actin cortical patch localization"/>
    <property type="evidence" value="ECO:0007669"/>
    <property type="project" value="TreeGrafter"/>
</dbReference>
<dbReference type="InterPro" id="IPR008942">
    <property type="entry name" value="ENTH_VHS"/>
</dbReference>
<dbReference type="RefSeq" id="XP_031001270.1">
    <property type="nucleotide sequence ID" value="XM_031153878.1"/>
</dbReference>
<dbReference type="Gene3D" id="1.25.40.90">
    <property type="match status" value="1"/>
</dbReference>
<keyword evidence="5" id="KW-1185">Reference proteome</keyword>
<dbReference type="GO" id="GO:0007015">
    <property type="term" value="P:actin filament organization"/>
    <property type="evidence" value="ECO:0007669"/>
    <property type="project" value="InterPro"/>
</dbReference>
<dbReference type="PROSITE" id="PS50179">
    <property type="entry name" value="VHS"/>
    <property type="match status" value="1"/>
</dbReference>
<feature type="compositionally biased region" description="Basic and acidic residues" evidence="2">
    <location>
        <begin position="471"/>
        <end position="489"/>
    </location>
</feature>
<reference evidence="4 5" key="1">
    <citation type="submission" date="2018-05" db="EMBL/GenBank/DDBJ databases">
        <title>Genome sequencing and assembly of the regulated plant pathogen Lachnellula willkommii and related sister species for the development of diagnostic species identification markers.</title>
        <authorList>
            <person name="Giroux E."/>
            <person name="Bilodeau G."/>
        </authorList>
    </citation>
    <scope>NUCLEOTIDE SEQUENCE [LARGE SCALE GENOMIC DNA]</scope>
    <source>
        <strain evidence="4 5">CBS 185.66</strain>
    </source>
</reference>
<feature type="compositionally biased region" description="Polar residues" evidence="2">
    <location>
        <begin position="251"/>
        <end position="268"/>
    </location>
</feature>